<sequence length="770" mass="87088">MQYPPSFSEGPPLTPTLYRDTGYSLTHLVEDIKHGNIALPDIQRPFVWSSAKTRDLFDSLYRGYPVGTLMFWETGADVGTRQVGGGDSERVAKMLIVDGQQRLTSLYAVLTGQAVLTKTFQEKRIRIAFRPSDESFEVTDAAIEKDPEFIPDITALWNNGYRPTVRGFLARLAEARDGDLTEADEDALEDRIDRVYDLQNFRFQVIELNAAADEGQVAEIFVRINSEGVKLNQADFILTLMSVHWEKGRRQLEQFCRDAVDPGVQGPSPKNPFIDPSPDQLLRAGIGLAFRRGRLQHVYNILRGKDLETGDVSEERRDEQFDELRHAQDEVLDLTNWHEFLKCLTHAGFRSRRMITSENAVVFTYILWLIGKRDFGLDHKRLRGVIARWFFMSHTTGRYTSSPESQIEADLGRVAALDPGDADAFCGELDRIVRANFTRDYWEISLPNRLDTSSARSPVLFAYWASLNLLDAEALFSDLRIRELLDPNVTAPRSIERHHLFPKAFLGKEGVSGARRVNAIANMAFLDWPENATISADDPVVYWPAMTEAMEPERVKRQAYWHALPVGWEQLDYMTFLERRRSLIAEVVRDGFERLWEERSHSSPSTTLADMITIGESQTQEFKSTARWNVRAGQADKKMEHVIVKTVCGFLNAEGGNLLVGVEDDGNVIGLDLDMQTLGSKANRDGYELFLRQVLDANLSVHTAATVRIHFEEAEGRDVCIVSVAASGKPVFAKPHQGGGSPTEFWVRTGNATKQLHGDDMIDYQRDHWG</sequence>
<accession>A0A346XRZ5</accession>
<keyword evidence="4" id="KW-1185">Reference proteome</keyword>
<evidence type="ECO:0000313" key="3">
    <source>
        <dbReference type="EMBL" id="AXV04992.1"/>
    </source>
</evidence>
<proteinExistence type="predicted"/>
<dbReference type="Pfam" id="PF04326">
    <property type="entry name" value="SLFN_AlbA_2"/>
    <property type="match status" value="1"/>
</dbReference>
<organism evidence="3 4">
    <name type="scientific">Euzebya pacifica</name>
    <dbReference type="NCBI Taxonomy" id="1608957"/>
    <lineage>
        <taxon>Bacteria</taxon>
        <taxon>Bacillati</taxon>
        <taxon>Actinomycetota</taxon>
        <taxon>Nitriliruptoria</taxon>
        <taxon>Euzebyales</taxon>
    </lineage>
</organism>
<dbReference type="InterPro" id="IPR004919">
    <property type="entry name" value="GmrSD_N"/>
</dbReference>
<dbReference type="Gene3D" id="3.30.950.30">
    <property type="entry name" value="Schlafen, AAA domain"/>
    <property type="match status" value="1"/>
</dbReference>
<dbReference type="InterPro" id="IPR038461">
    <property type="entry name" value="Schlafen_AlbA_2_dom_sf"/>
</dbReference>
<evidence type="ECO:0000259" key="2">
    <source>
        <dbReference type="Pfam" id="PF04326"/>
    </source>
</evidence>
<feature type="domain" description="GmrSD restriction endonucleases N-terminal" evidence="1">
    <location>
        <begin position="26"/>
        <end position="238"/>
    </location>
</feature>
<feature type="domain" description="Schlafen AlbA-2" evidence="2">
    <location>
        <begin position="616"/>
        <end position="756"/>
    </location>
</feature>
<reference evidence="3 4" key="1">
    <citation type="submission" date="2018-09" db="EMBL/GenBank/DDBJ databases">
        <title>Complete genome sequence of Euzebya sp. DY32-46 isolated from seawater of Pacific Ocean.</title>
        <authorList>
            <person name="Xu L."/>
            <person name="Wu Y.-H."/>
            <person name="Xu X.-W."/>
        </authorList>
    </citation>
    <scope>NUCLEOTIDE SEQUENCE [LARGE SCALE GENOMIC DNA]</scope>
    <source>
        <strain evidence="3 4">DY32-46</strain>
    </source>
</reference>
<gene>
    <name evidence="3" type="ORF">DVS28_a0285</name>
</gene>
<dbReference type="PANTHER" id="PTHR37292:SF2">
    <property type="entry name" value="DUF262 DOMAIN-CONTAINING PROTEIN"/>
    <property type="match status" value="1"/>
</dbReference>
<evidence type="ECO:0008006" key="5">
    <source>
        <dbReference type="Google" id="ProtNLM"/>
    </source>
</evidence>
<dbReference type="EMBL" id="CP031165">
    <property type="protein sequence ID" value="AXV04992.1"/>
    <property type="molecule type" value="Genomic_DNA"/>
</dbReference>
<dbReference type="Pfam" id="PF03235">
    <property type="entry name" value="GmrSD_N"/>
    <property type="match status" value="1"/>
</dbReference>
<dbReference type="Proteomes" id="UP000264006">
    <property type="component" value="Chromosome"/>
</dbReference>
<dbReference type="InterPro" id="IPR007421">
    <property type="entry name" value="Schlafen_AlbA_2_dom"/>
</dbReference>
<evidence type="ECO:0000313" key="4">
    <source>
        <dbReference type="Proteomes" id="UP000264006"/>
    </source>
</evidence>
<dbReference type="KEGG" id="euz:DVS28_a0285"/>
<dbReference type="PANTHER" id="PTHR37292">
    <property type="entry name" value="VNG6097C"/>
    <property type="match status" value="1"/>
</dbReference>
<protein>
    <recommendedName>
        <fullName evidence="5">DUF262 domain-containing protein</fullName>
    </recommendedName>
</protein>
<evidence type="ECO:0000259" key="1">
    <source>
        <dbReference type="Pfam" id="PF03235"/>
    </source>
</evidence>
<dbReference type="AlphaFoldDB" id="A0A346XRZ5"/>
<name>A0A346XRZ5_9ACTN</name>